<proteinExistence type="predicted"/>
<dbReference type="OrthoDB" id="1685174at2759"/>
<evidence type="ECO:0000313" key="2">
    <source>
        <dbReference type="Proteomes" id="UP000694853"/>
    </source>
</evidence>
<dbReference type="PANTHER" id="PTHR33064">
    <property type="entry name" value="POL PROTEIN"/>
    <property type="match status" value="1"/>
</dbReference>
<dbReference type="InterPro" id="IPR051320">
    <property type="entry name" value="Viral_Replic_Matur_Polypro"/>
</dbReference>
<evidence type="ECO:0000313" key="3">
    <source>
        <dbReference type="RefSeq" id="XP_027346559.1"/>
    </source>
</evidence>
<dbReference type="InterPro" id="IPR043128">
    <property type="entry name" value="Rev_trsase/Diguanyl_cyclase"/>
</dbReference>
<keyword evidence="2" id="KW-1185">Reference proteome</keyword>
<dbReference type="Proteomes" id="UP000694853">
    <property type="component" value="Unplaced"/>
</dbReference>
<dbReference type="SUPFAM" id="SSF56672">
    <property type="entry name" value="DNA/RNA polymerases"/>
    <property type="match status" value="1"/>
</dbReference>
<reference evidence="2" key="1">
    <citation type="journal article" date="2019" name="Toxins">
        <title>Detection of Abrin-Like and Prepropulchellin-Like Toxin Genes and Transcripts Using Whole Genome Sequencing and Full-Length Transcript Sequencing of Abrus precatorius.</title>
        <authorList>
            <person name="Hovde B.T."/>
            <person name="Daligault H.E."/>
            <person name="Hanschen E.R."/>
            <person name="Kunde Y.A."/>
            <person name="Johnson M.B."/>
            <person name="Starkenburg S.R."/>
            <person name="Johnson S.L."/>
        </authorList>
    </citation>
    <scope>NUCLEOTIDE SEQUENCE [LARGE SCALE GENOMIC DNA]</scope>
</reference>
<dbReference type="InterPro" id="IPR000477">
    <property type="entry name" value="RT_dom"/>
</dbReference>
<evidence type="ECO:0000259" key="1">
    <source>
        <dbReference type="Pfam" id="PF00078"/>
    </source>
</evidence>
<dbReference type="GeneID" id="113858230"/>
<reference evidence="3" key="2">
    <citation type="submission" date="2025-08" db="UniProtKB">
        <authorList>
            <consortium name="RefSeq"/>
        </authorList>
    </citation>
    <scope>IDENTIFICATION</scope>
    <source>
        <tissue evidence="3">Young leaves</tissue>
    </source>
</reference>
<sequence>MAEGEEEKLVDVPIVREFPDVLPNDIPGLPPERELEFSIDLVLGAVFMGYRNQIFHPFLDKFVVIFIDDILIYSKSKEEHVEHLRIVLQILKEKQLYAKLSKCEFWLTEVNFLGHVINKGGIVVDPTKVEAVLKWEQPRTVTEIRSFLGLAGYYRRFIEGFSRLAYPLTKLTQKGQPFA</sequence>
<dbReference type="RefSeq" id="XP_027346559.1">
    <property type="nucleotide sequence ID" value="XM_027490758.1"/>
</dbReference>
<dbReference type="Gene3D" id="3.30.70.270">
    <property type="match status" value="2"/>
</dbReference>
<dbReference type="PANTHER" id="PTHR33064:SF37">
    <property type="entry name" value="RIBONUCLEASE H"/>
    <property type="match status" value="1"/>
</dbReference>
<protein>
    <submittedName>
        <fullName evidence="3">Uncharacterized protein LOC113858230</fullName>
    </submittedName>
</protein>
<accession>A0A8B8KVK6</accession>
<organism evidence="2 3">
    <name type="scientific">Abrus precatorius</name>
    <name type="common">Indian licorice</name>
    <name type="synonym">Glycine abrus</name>
    <dbReference type="NCBI Taxonomy" id="3816"/>
    <lineage>
        <taxon>Eukaryota</taxon>
        <taxon>Viridiplantae</taxon>
        <taxon>Streptophyta</taxon>
        <taxon>Embryophyta</taxon>
        <taxon>Tracheophyta</taxon>
        <taxon>Spermatophyta</taxon>
        <taxon>Magnoliopsida</taxon>
        <taxon>eudicotyledons</taxon>
        <taxon>Gunneridae</taxon>
        <taxon>Pentapetalae</taxon>
        <taxon>rosids</taxon>
        <taxon>fabids</taxon>
        <taxon>Fabales</taxon>
        <taxon>Fabaceae</taxon>
        <taxon>Papilionoideae</taxon>
        <taxon>50 kb inversion clade</taxon>
        <taxon>NPAAA clade</taxon>
        <taxon>indigoferoid/millettioid clade</taxon>
        <taxon>Abreae</taxon>
        <taxon>Abrus</taxon>
    </lineage>
</organism>
<gene>
    <name evidence="3" type="primary">LOC113858230</name>
</gene>
<dbReference type="CDD" id="cd01647">
    <property type="entry name" value="RT_LTR"/>
    <property type="match status" value="1"/>
</dbReference>
<name>A0A8B8KVK6_ABRPR</name>
<dbReference type="KEGG" id="aprc:113858230"/>
<dbReference type="AlphaFoldDB" id="A0A8B8KVK6"/>
<feature type="domain" description="Reverse transcriptase" evidence="1">
    <location>
        <begin position="46"/>
        <end position="117"/>
    </location>
</feature>
<dbReference type="Pfam" id="PF00078">
    <property type="entry name" value="RVT_1"/>
    <property type="match status" value="1"/>
</dbReference>
<dbReference type="InterPro" id="IPR043502">
    <property type="entry name" value="DNA/RNA_pol_sf"/>
</dbReference>
<dbReference type="FunFam" id="3.30.70.270:FF:000003">
    <property type="entry name" value="Transposon Ty3-G Gag-Pol polyprotein"/>
    <property type="match status" value="1"/>
</dbReference>